<gene>
    <name evidence="1" type="ORF">QJT81_04305</name>
</gene>
<dbReference type="Proteomes" id="UP001301326">
    <property type="component" value="Chromosome"/>
</dbReference>
<dbReference type="KEGG" id="tput:QJT81_04305"/>
<dbReference type="EMBL" id="CP124756">
    <property type="protein sequence ID" value="WGZ95223.1"/>
    <property type="molecule type" value="Genomic_DNA"/>
</dbReference>
<proteinExistence type="predicted"/>
<sequence length="76" mass="8743">MQAIHPEPVKTPTHLPFLQAICWQQADVSQLTADEMLDLYERGWMYRGVLADVEGEERAFLKTLAESKHSWLSNDV</sequence>
<evidence type="ECO:0000313" key="1">
    <source>
        <dbReference type="EMBL" id="WGZ95223.1"/>
    </source>
</evidence>
<protein>
    <submittedName>
        <fullName evidence="1">Uncharacterized protein</fullName>
    </submittedName>
</protein>
<accession>A0AA95KQZ2</accession>
<reference evidence="1" key="2">
    <citation type="submission" date="2023-04" db="EMBL/GenBank/DDBJ databases">
        <authorList>
            <person name="Beletskiy A.V."/>
            <person name="Mardanov A.V."/>
            <person name="Ravin N.V."/>
        </authorList>
    </citation>
    <scope>NUCLEOTIDE SEQUENCE</scope>
    <source>
        <strain evidence="1">GKL-02</strain>
    </source>
</reference>
<dbReference type="AlphaFoldDB" id="A0AA95KQZ2"/>
<name>A0AA95KQZ2_9GAMM</name>
<reference evidence="1" key="1">
    <citation type="journal article" date="2023" name="Int. J. Mol. Sci.">
        <title>Metagenomics Revealed a New Genus 'Candidatus Thiocaldithrix dubininis' gen. nov., sp. nov. and a New Species 'Candidatus Thiothrix putei' sp. nov. in the Family Thiotrichaceae, Some Members of Which Have Traits of Both Na+- and H+-Motive Energetics.</title>
        <authorList>
            <person name="Ravin N.V."/>
            <person name="Muntyan M.S."/>
            <person name="Smolyakov D.D."/>
            <person name="Rudenko T.S."/>
            <person name="Beletsky A.V."/>
            <person name="Mardanov A.V."/>
            <person name="Grabovich M.Y."/>
        </authorList>
    </citation>
    <scope>NUCLEOTIDE SEQUENCE</scope>
    <source>
        <strain evidence="1">GKL-02</strain>
    </source>
</reference>
<organism evidence="1">
    <name type="scientific">Candidatus Thiothrix putei</name>
    <dbReference type="NCBI Taxonomy" id="3080811"/>
    <lineage>
        <taxon>Bacteria</taxon>
        <taxon>Pseudomonadati</taxon>
        <taxon>Pseudomonadota</taxon>
        <taxon>Gammaproteobacteria</taxon>
        <taxon>Thiotrichales</taxon>
        <taxon>Thiotrichaceae</taxon>
        <taxon>Thiothrix</taxon>
    </lineage>
</organism>